<dbReference type="GO" id="GO:0051536">
    <property type="term" value="F:iron-sulfur cluster binding"/>
    <property type="evidence" value="ECO:0007669"/>
    <property type="project" value="UniProtKB-KW"/>
</dbReference>
<keyword evidence="1" id="KW-0479">Metal-binding</keyword>
<dbReference type="KEGG" id="dol:Dole_0561"/>
<evidence type="ECO:0000256" key="2">
    <source>
        <dbReference type="ARBA" id="ARBA00023004"/>
    </source>
</evidence>
<dbReference type="STRING" id="96561.Dole_0561"/>
<dbReference type="PROSITE" id="PS51379">
    <property type="entry name" value="4FE4S_FER_2"/>
    <property type="match status" value="2"/>
</dbReference>
<keyword evidence="3" id="KW-0411">Iron-sulfur</keyword>
<feature type="domain" description="4Fe-4S ferredoxin-type" evidence="4">
    <location>
        <begin position="221"/>
        <end position="250"/>
    </location>
</feature>
<reference evidence="5 6" key="1">
    <citation type="submission" date="2007-10" db="EMBL/GenBank/DDBJ databases">
        <title>Complete sequence of Desulfococcus oleovorans Hxd3.</title>
        <authorList>
            <consortium name="US DOE Joint Genome Institute"/>
            <person name="Copeland A."/>
            <person name="Lucas S."/>
            <person name="Lapidus A."/>
            <person name="Barry K."/>
            <person name="Glavina del Rio T."/>
            <person name="Dalin E."/>
            <person name="Tice H."/>
            <person name="Pitluck S."/>
            <person name="Kiss H."/>
            <person name="Brettin T."/>
            <person name="Bruce D."/>
            <person name="Detter J.C."/>
            <person name="Han C."/>
            <person name="Schmutz J."/>
            <person name="Larimer F."/>
            <person name="Land M."/>
            <person name="Hauser L."/>
            <person name="Kyrpides N."/>
            <person name="Kim E."/>
            <person name="Wawrik B."/>
            <person name="Richardson P."/>
        </authorList>
    </citation>
    <scope>NUCLEOTIDE SEQUENCE [LARGE SCALE GENOMIC DNA]</scope>
    <source>
        <strain evidence="6">DSM 6200 / JCM 39069 / Hxd3</strain>
    </source>
</reference>
<evidence type="ECO:0000256" key="3">
    <source>
        <dbReference type="ARBA" id="ARBA00023014"/>
    </source>
</evidence>
<dbReference type="InterPro" id="IPR017896">
    <property type="entry name" value="4Fe4S_Fe-S-bd"/>
</dbReference>
<evidence type="ECO:0000313" key="6">
    <source>
        <dbReference type="Proteomes" id="UP000008561"/>
    </source>
</evidence>
<dbReference type="eggNOG" id="COG2878">
    <property type="taxonomic scope" value="Bacteria"/>
</dbReference>
<sequence length="298" mass="33891">MKESTKRIIRYHGLRPDRAFHNWLYFAHYRIYVKTMLAAARFLQKHFGGMWLLSRPFKSVFERYHSKVMTEADVRKILTLNRELDLGPHKQVIPYAYANKIIFDEPDFIVVMDCPCRLHREHHCEPVTVCMAVGRYYGQLWLEHSQKFHPRKITQEEALELVRSQREKGCITTAWVKVGTGGRTGIICNCCTCCCGGLEGMRMVKAIKGGENVSNVAPSGYKVDHDPALCTACGTCISGCMFDAITADENGAPVYNRDACMGCGLCVEHCPRQARSLNKEFAEGLFPLDLDMLQEKKQ</sequence>
<evidence type="ECO:0000313" key="5">
    <source>
        <dbReference type="EMBL" id="ABW66371.1"/>
    </source>
</evidence>
<dbReference type="SUPFAM" id="SSF54862">
    <property type="entry name" value="4Fe-4S ferredoxins"/>
    <property type="match status" value="1"/>
</dbReference>
<dbReference type="Pfam" id="PF13187">
    <property type="entry name" value="Fer4_9"/>
    <property type="match status" value="1"/>
</dbReference>
<dbReference type="Proteomes" id="UP000008561">
    <property type="component" value="Chromosome"/>
</dbReference>
<dbReference type="GO" id="GO:0046872">
    <property type="term" value="F:metal ion binding"/>
    <property type="evidence" value="ECO:0007669"/>
    <property type="project" value="UniProtKB-KW"/>
</dbReference>
<dbReference type="OrthoDB" id="5422346at2"/>
<dbReference type="EMBL" id="CP000859">
    <property type="protein sequence ID" value="ABW66371.1"/>
    <property type="molecule type" value="Genomic_DNA"/>
</dbReference>
<dbReference type="AlphaFoldDB" id="A8ZU59"/>
<keyword evidence="6" id="KW-1185">Reference proteome</keyword>
<dbReference type="PROSITE" id="PS00198">
    <property type="entry name" value="4FE4S_FER_1"/>
    <property type="match status" value="1"/>
</dbReference>
<dbReference type="RefSeq" id="WP_012173990.1">
    <property type="nucleotide sequence ID" value="NC_009943.1"/>
</dbReference>
<evidence type="ECO:0000259" key="4">
    <source>
        <dbReference type="PROSITE" id="PS51379"/>
    </source>
</evidence>
<protein>
    <submittedName>
        <fullName evidence="5">4Fe-4S ferredoxin iron-sulfur binding domain protein</fullName>
    </submittedName>
</protein>
<accession>A8ZU59</accession>
<evidence type="ECO:0000256" key="1">
    <source>
        <dbReference type="ARBA" id="ARBA00022723"/>
    </source>
</evidence>
<dbReference type="HOGENOM" id="CLU_078180_0_0_7"/>
<gene>
    <name evidence="5" type="ordered locus">Dole_0561</name>
</gene>
<keyword evidence="2" id="KW-0408">Iron</keyword>
<dbReference type="Gene3D" id="3.30.70.20">
    <property type="match status" value="1"/>
</dbReference>
<proteinExistence type="predicted"/>
<organism evidence="5 6">
    <name type="scientific">Desulfosudis oleivorans (strain DSM 6200 / JCM 39069 / Hxd3)</name>
    <name type="common">Desulfococcus oleovorans</name>
    <dbReference type="NCBI Taxonomy" id="96561"/>
    <lineage>
        <taxon>Bacteria</taxon>
        <taxon>Pseudomonadati</taxon>
        <taxon>Thermodesulfobacteriota</taxon>
        <taxon>Desulfobacteria</taxon>
        <taxon>Desulfobacterales</taxon>
        <taxon>Desulfosudaceae</taxon>
        <taxon>Desulfosudis</taxon>
    </lineage>
</organism>
<feature type="domain" description="4Fe-4S ferredoxin-type" evidence="4">
    <location>
        <begin position="251"/>
        <end position="280"/>
    </location>
</feature>
<dbReference type="InterPro" id="IPR017900">
    <property type="entry name" value="4Fe4S_Fe_S_CS"/>
</dbReference>
<name>A8ZU59_DESOH</name>